<protein>
    <submittedName>
        <fullName evidence="2">Uncharacterized protein</fullName>
    </submittedName>
</protein>
<accession>A0A9W8RFK6</accession>
<evidence type="ECO:0000256" key="1">
    <source>
        <dbReference type="SAM" id="MobiDB-lite"/>
    </source>
</evidence>
<feature type="region of interest" description="Disordered" evidence="1">
    <location>
        <begin position="75"/>
        <end position="122"/>
    </location>
</feature>
<dbReference type="EMBL" id="JAOQAV010000004">
    <property type="protein sequence ID" value="KAJ4195023.1"/>
    <property type="molecule type" value="Genomic_DNA"/>
</dbReference>
<proteinExistence type="predicted"/>
<dbReference type="Proteomes" id="UP001152087">
    <property type="component" value="Unassembled WGS sequence"/>
</dbReference>
<organism evidence="2 3">
    <name type="scientific">Fusarium falciforme</name>
    <dbReference type="NCBI Taxonomy" id="195108"/>
    <lineage>
        <taxon>Eukaryota</taxon>
        <taxon>Fungi</taxon>
        <taxon>Dikarya</taxon>
        <taxon>Ascomycota</taxon>
        <taxon>Pezizomycotina</taxon>
        <taxon>Sordariomycetes</taxon>
        <taxon>Hypocreomycetidae</taxon>
        <taxon>Hypocreales</taxon>
        <taxon>Nectriaceae</taxon>
        <taxon>Fusarium</taxon>
        <taxon>Fusarium solani species complex</taxon>
    </lineage>
</organism>
<dbReference type="AlphaFoldDB" id="A0A9W8RFK6"/>
<sequence length="122" mass="14178">MPYMLLGCLEIAQDNNELDDWVNLLKNSGSVLREKFHSIFVKTFAQVKKQLVNDPEMQKDQKKLRRLMADRKKFGIKELEGEKDDKQTPMANQPIIRPKPNKRPRSPVAESQGESSKRARQE</sequence>
<gene>
    <name evidence="2" type="ORF">NW755_002446</name>
</gene>
<keyword evidence="3" id="KW-1185">Reference proteome</keyword>
<name>A0A9W8RFK6_9HYPO</name>
<evidence type="ECO:0000313" key="2">
    <source>
        <dbReference type="EMBL" id="KAJ4195023.1"/>
    </source>
</evidence>
<comment type="caution">
    <text evidence="2">The sequence shown here is derived from an EMBL/GenBank/DDBJ whole genome shotgun (WGS) entry which is preliminary data.</text>
</comment>
<evidence type="ECO:0000313" key="3">
    <source>
        <dbReference type="Proteomes" id="UP001152087"/>
    </source>
</evidence>
<reference evidence="2" key="1">
    <citation type="submission" date="2022-09" db="EMBL/GenBank/DDBJ databases">
        <title>Fusarium specimens isolated from Avocado Roots.</title>
        <authorList>
            <person name="Stajich J."/>
            <person name="Roper C."/>
            <person name="Heimlech-Rivalta G."/>
        </authorList>
    </citation>
    <scope>NUCLEOTIDE SEQUENCE</scope>
    <source>
        <strain evidence="2">A02</strain>
    </source>
</reference>
<feature type="compositionally biased region" description="Basic and acidic residues" evidence="1">
    <location>
        <begin position="75"/>
        <end position="87"/>
    </location>
</feature>